<dbReference type="AlphaFoldDB" id="A0A2S4W8X2"/>
<reference evidence="2 3" key="1">
    <citation type="submission" date="2017-12" db="EMBL/GenBank/DDBJ databases">
        <title>Gene loss provides genomic basis for host adaptation in cereal stripe rust fungi.</title>
        <authorList>
            <person name="Xia C."/>
        </authorList>
    </citation>
    <scope>NUCLEOTIDE SEQUENCE [LARGE SCALE GENOMIC DNA]</scope>
    <source>
        <strain evidence="2 3">93TX-2</strain>
    </source>
</reference>
<keyword evidence="3" id="KW-1185">Reference proteome</keyword>
<reference evidence="3" key="2">
    <citation type="journal article" date="2018" name="BMC Genomics">
        <title>Genomic insights into host adaptation between the wheat stripe rust pathogen (Puccinia striiformis f. sp. tritici) and the barley stripe rust pathogen (Puccinia striiformis f. sp. hordei).</title>
        <authorList>
            <person name="Xia C."/>
            <person name="Wang M."/>
            <person name="Yin C."/>
            <person name="Cornejo O.E."/>
            <person name="Hulbert S.H."/>
            <person name="Chen X."/>
        </authorList>
    </citation>
    <scope>NUCLEOTIDE SEQUENCE [LARGE SCALE GENOMIC DNA]</scope>
    <source>
        <strain evidence="3">93TX-2</strain>
    </source>
</reference>
<comment type="caution">
    <text evidence="2">The sequence shown here is derived from an EMBL/GenBank/DDBJ whole genome shotgun (WGS) entry which is preliminary data.</text>
</comment>
<dbReference type="VEuPathDB" id="FungiDB:PSHT_06101"/>
<name>A0A2S4W8X2_9BASI</name>
<dbReference type="EMBL" id="PKSM01000069">
    <property type="protein sequence ID" value="POW18215.1"/>
    <property type="molecule type" value="Genomic_DNA"/>
</dbReference>
<dbReference type="VEuPathDB" id="FungiDB:PSTT_06021"/>
<gene>
    <name evidence="2" type="ORF">PSHT_06101</name>
</gene>
<dbReference type="Proteomes" id="UP000238274">
    <property type="component" value="Unassembled WGS sequence"/>
</dbReference>
<protein>
    <submittedName>
        <fullName evidence="2">Uncharacterized protein</fullName>
    </submittedName>
</protein>
<evidence type="ECO:0000256" key="1">
    <source>
        <dbReference type="SAM" id="MobiDB-lite"/>
    </source>
</evidence>
<evidence type="ECO:0000313" key="2">
    <source>
        <dbReference type="EMBL" id="POW18215.1"/>
    </source>
</evidence>
<proteinExistence type="predicted"/>
<organism evidence="2 3">
    <name type="scientific">Puccinia striiformis</name>
    <dbReference type="NCBI Taxonomy" id="27350"/>
    <lineage>
        <taxon>Eukaryota</taxon>
        <taxon>Fungi</taxon>
        <taxon>Dikarya</taxon>
        <taxon>Basidiomycota</taxon>
        <taxon>Pucciniomycotina</taxon>
        <taxon>Pucciniomycetes</taxon>
        <taxon>Pucciniales</taxon>
        <taxon>Pucciniaceae</taxon>
        <taxon>Puccinia</taxon>
    </lineage>
</organism>
<accession>A0A2S4W8X2</accession>
<sequence length="169" mass="19190">MFPGQASSRRDNWKTEALLIRYFCVCRRDPQQYLHGLSRNVALTLPSGTLPAMQVAHRTSAMGTALRRTVEEQDAALARALQDEEDRNFHHMLASGNMRADRNENRNRPTSVAALPRASTRATSRRGVRRVQRGSLTQQLQDSVIALTKCVVAGYLIVWYCKTFLFEIR</sequence>
<evidence type="ECO:0000313" key="3">
    <source>
        <dbReference type="Proteomes" id="UP000238274"/>
    </source>
</evidence>
<feature type="region of interest" description="Disordered" evidence="1">
    <location>
        <begin position="99"/>
        <end position="119"/>
    </location>
</feature>
<reference evidence="3" key="3">
    <citation type="journal article" date="2018" name="Mol. Plant Microbe Interact.">
        <title>Genome sequence resources for the wheat stripe rust pathogen (Puccinia striiformis f. sp. tritici) and the barley stripe rust pathogen (Puccinia striiformis f. sp. hordei).</title>
        <authorList>
            <person name="Xia C."/>
            <person name="Wang M."/>
            <person name="Yin C."/>
            <person name="Cornejo O.E."/>
            <person name="Hulbert S.H."/>
            <person name="Chen X."/>
        </authorList>
    </citation>
    <scope>NUCLEOTIDE SEQUENCE [LARGE SCALE GENOMIC DNA]</scope>
    <source>
        <strain evidence="3">93TX-2</strain>
    </source>
</reference>